<dbReference type="OrthoDB" id="8449487at2"/>
<dbReference type="Gene3D" id="3.40.50.1110">
    <property type="entry name" value="SGNH hydrolase"/>
    <property type="match status" value="1"/>
</dbReference>
<evidence type="ECO:0000313" key="2">
    <source>
        <dbReference type="Proteomes" id="UP000186406"/>
    </source>
</evidence>
<dbReference type="InterPro" id="IPR036514">
    <property type="entry name" value="SGNH_hydro_sf"/>
</dbReference>
<dbReference type="Proteomes" id="UP000186406">
    <property type="component" value="Unassembled WGS sequence"/>
</dbReference>
<dbReference type="EMBL" id="FRXO01000003">
    <property type="protein sequence ID" value="SHO64123.1"/>
    <property type="molecule type" value="Genomic_DNA"/>
</dbReference>
<evidence type="ECO:0008006" key="3">
    <source>
        <dbReference type="Google" id="ProtNLM"/>
    </source>
</evidence>
<accession>A0A1M7ZGX5</accession>
<gene>
    <name evidence="1" type="ORF">SAMN02745172_01594</name>
</gene>
<organism evidence="1 2">
    <name type="scientific">Pseudoxanthobacter soli DSM 19599</name>
    <dbReference type="NCBI Taxonomy" id="1123029"/>
    <lineage>
        <taxon>Bacteria</taxon>
        <taxon>Pseudomonadati</taxon>
        <taxon>Pseudomonadota</taxon>
        <taxon>Alphaproteobacteria</taxon>
        <taxon>Hyphomicrobiales</taxon>
        <taxon>Segnochrobactraceae</taxon>
        <taxon>Pseudoxanthobacter</taxon>
    </lineage>
</organism>
<sequence length="229" mass="25220">MDVRWLIFGDSHISAFRRAAELGLIDRPAEFHEVRGATAMGLTKLESVTGARRQFEAALLPPRPGVIPVMQLGEVDCGFVIWYRAEKYGVPVADQMDVSITSYFAFVDRVLAAGYPSLVVTGATVPTIRDGQDWGEVAHLRREVTTTLAERTRLTLAYNERLRQGADARGLPFVCIADAVIDPETGTVADLYRRRDPRNHHLHAKRAGEIWAACLNQVAIAAREAVPAG</sequence>
<proteinExistence type="predicted"/>
<protein>
    <recommendedName>
        <fullName evidence="3">SGNH/GDSL hydrolase family protein</fullName>
    </recommendedName>
</protein>
<reference evidence="1 2" key="1">
    <citation type="submission" date="2016-12" db="EMBL/GenBank/DDBJ databases">
        <authorList>
            <person name="Song W.-J."/>
            <person name="Kurnit D.M."/>
        </authorList>
    </citation>
    <scope>NUCLEOTIDE SEQUENCE [LARGE SCALE GENOMIC DNA]</scope>
    <source>
        <strain evidence="1 2">DSM 19599</strain>
    </source>
</reference>
<dbReference type="STRING" id="1123029.SAMN02745172_01594"/>
<evidence type="ECO:0000313" key="1">
    <source>
        <dbReference type="EMBL" id="SHO64123.1"/>
    </source>
</evidence>
<name>A0A1M7ZGX5_9HYPH</name>
<dbReference type="AlphaFoldDB" id="A0A1M7ZGX5"/>
<dbReference type="SUPFAM" id="SSF52266">
    <property type="entry name" value="SGNH hydrolase"/>
    <property type="match status" value="1"/>
</dbReference>
<keyword evidence="2" id="KW-1185">Reference proteome</keyword>
<dbReference type="GO" id="GO:0016788">
    <property type="term" value="F:hydrolase activity, acting on ester bonds"/>
    <property type="evidence" value="ECO:0007669"/>
    <property type="project" value="UniProtKB-ARBA"/>
</dbReference>